<evidence type="ECO:0000313" key="4">
    <source>
        <dbReference type="Proteomes" id="UP001165060"/>
    </source>
</evidence>
<dbReference type="Pfam" id="PF13967">
    <property type="entry name" value="RSN1_TM"/>
    <property type="match status" value="1"/>
</dbReference>
<keyword evidence="1" id="KW-0812">Transmembrane</keyword>
<dbReference type="InterPro" id="IPR032880">
    <property type="entry name" value="CSC1/OSCA1-like_N"/>
</dbReference>
<reference evidence="3 4" key="1">
    <citation type="journal article" date="2023" name="Commun. Biol.">
        <title>Genome analysis of Parmales, the sister group of diatoms, reveals the evolutionary specialization of diatoms from phago-mixotrophs to photoautotrophs.</title>
        <authorList>
            <person name="Ban H."/>
            <person name="Sato S."/>
            <person name="Yoshikawa S."/>
            <person name="Yamada K."/>
            <person name="Nakamura Y."/>
            <person name="Ichinomiya M."/>
            <person name="Sato N."/>
            <person name="Blanc-Mathieu R."/>
            <person name="Endo H."/>
            <person name="Kuwata A."/>
            <person name="Ogata H."/>
        </authorList>
    </citation>
    <scope>NUCLEOTIDE SEQUENCE [LARGE SCALE GENOMIC DNA]</scope>
</reference>
<evidence type="ECO:0000259" key="2">
    <source>
        <dbReference type="Pfam" id="PF13967"/>
    </source>
</evidence>
<feature type="transmembrane region" description="Helical" evidence="1">
    <location>
        <begin position="117"/>
        <end position="135"/>
    </location>
</feature>
<feature type="transmembrane region" description="Helical" evidence="1">
    <location>
        <begin position="46"/>
        <end position="65"/>
    </location>
</feature>
<name>A0ABQ6N1U7_9STRA</name>
<feature type="domain" description="CSC1/OSCA1-like N-terminal transmembrane" evidence="2">
    <location>
        <begin position="31"/>
        <end position="137"/>
    </location>
</feature>
<dbReference type="PANTHER" id="PTHR13018:SF5">
    <property type="entry name" value="RE44586P"/>
    <property type="match status" value="1"/>
</dbReference>
<organism evidence="3 4">
    <name type="scientific">Tetraparma gracilis</name>
    <dbReference type="NCBI Taxonomy" id="2962635"/>
    <lineage>
        <taxon>Eukaryota</taxon>
        <taxon>Sar</taxon>
        <taxon>Stramenopiles</taxon>
        <taxon>Ochrophyta</taxon>
        <taxon>Bolidophyceae</taxon>
        <taxon>Parmales</taxon>
        <taxon>Triparmaceae</taxon>
        <taxon>Tetraparma</taxon>
    </lineage>
</organism>
<dbReference type="EMBL" id="BRYB01003530">
    <property type="protein sequence ID" value="GMI38315.1"/>
    <property type="molecule type" value="Genomic_DNA"/>
</dbReference>
<keyword evidence="4" id="KW-1185">Reference proteome</keyword>
<keyword evidence="1" id="KW-0472">Membrane</keyword>
<feature type="non-terminal residue" evidence="3">
    <location>
        <position position="173"/>
    </location>
</feature>
<comment type="caution">
    <text evidence="3">The sequence shown here is derived from an EMBL/GenBank/DDBJ whole genome shotgun (WGS) entry which is preliminary data.</text>
</comment>
<accession>A0ABQ6N1U7</accession>
<evidence type="ECO:0000313" key="3">
    <source>
        <dbReference type="EMBL" id="GMI38315.1"/>
    </source>
</evidence>
<protein>
    <recommendedName>
        <fullName evidence="2">CSC1/OSCA1-like N-terminal transmembrane domain-containing protein</fullName>
    </recommendedName>
</protein>
<dbReference type="PANTHER" id="PTHR13018">
    <property type="entry name" value="PROBABLE MEMBRANE PROTEIN DUF221-RELATED"/>
    <property type="match status" value="1"/>
</dbReference>
<evidence type="ECO:0000256" key="1">
    <source>
        <dbReference type="SAM" id="Phobius"/>
    </source>
</evidence>
<sequence length="173" mass="19393">MRLSFAEMVAGIPGTGTRGGGGRGPPLAMNLDAVVFLRFHEMCLRFTAIATVISVGLMLPLNYTVCPPDEDPKDPPDPNRDPSCPANLTNYDRTTLANLPQRDPDAPFAGGLNARGFLAAATVWLVTYVLCRFLWHEWAQNLKLRRRYYLEEDHYRLCNEYDDVVEGMGEDEE</sequence>
<dbReference type="Proteomes" id="UP001165060">
    <property type="component" value="Unassembled WGS sequence"/>
</dbReference>
<dbReference type="InterPro" id="IPR045122">
    <property type="entry name" value="Csc1-like"/>
</dbReference>
<gene>
    <name evidence="3" type="ORF">TeGR_g13434</name>
</gene>
<proteinExistence type="predicted"/>
<keyword evidence="1" id="KW-1133">Transmembrane helix</keyword>